<feature type="region of interest" description="Disordered" evidence="1">
    <location>
        <begin position="167"/>
        <end position="210"/>
    </location>
</feature>
<feature type="compositionally biased region" description="Low complexity" evidence="1">
    <location>
        <begin position="532"/>
        <end position="541"/>
    </location>
</feature>
<evidence type="ECO:0000313" key="2">
    <source>
        <dbReference type="EMBL" id="KAG0664456.1"/>
    </source>
</evidence>
<feature type="compositionally biased region" description="Polar residues" evidence="1">
    <location>
        <begin position="507"/>
        <end position="517"/>
    </location>
</feature>
<name>A0A9P6W4N6_RHOMI</name>
<dbReference type="OrthoDB" id="2530422at2759"/>
<evidence type="ECO:0000256" key="1">
    <source>
        <dbReference type="SAM" id="MobiDB-lite"/>
    </source>
</evidence>
<evidence type="ECO:0000313" key="3">
    <source>
        <dbReference type="Proteomes" id="UP000777482"/>
    </source>
</evidence>
<feature type="region of interest" description="Disordered" evidence="1">
    <location>
        <begin position="245"/>
        <end position="293"/>
    </location>
</feature>
<organism evidence="2 3">
    <name type="scientific">Rhodotorula mucilaginosa</name>
    <name type="common">Yeast</name>
    <name type="synonym">Rhodotorula rubra</name>
    <dbReference type="NCBI Taxonomy" id="5537"/>
    <lineage>
        <taxon>Eukaryota</taxon>
        <taxon>Fungi</taxon>
        <taxon>Dikarya</taxon>
        <taxon>Basidiomycota</taxon>
        <taxon>Pucciniomycotina</taxon>
        <taxon>Microbotryomycetes</taxon>
        <taxon>Sporidiobolales</taxon>
        <taxon>Sporidiobolaceae</taxon>
        <taxon>Rhodotorula</taxon>
    </lineage>
</organism>
<dbReference type="AlphaFoldDB" id="A0A9P6W4N6"/>
<keyword evidence="3" id="KW-1185">Reference proteome</keyword>
<reference evidence="2 3" key="1">
    <citation type="submission" date="2020-11" db="EMBL/GenBank/DDBJ databases">
        <title>Kefir isolates.</title>
        <authorList>
            <person name="Marcisauskas S."/>
            <person name="Kim Y."/>
            <person name="Blasche S."/>
        </authorList>
    </citation>
    <scope>NUCLEOTIDE SEQUENCE [LARGE SCALE GENOMIC DNA]</scope>
    <source>
        <strain evidence="2 3">KR</strain>
    </source>
</reference>
<gene>
    <name evidence="2" type="ORF">C6P46_001501</name>
</gene>
<feature type="compositionally biased region" description="Polar residues" evidence="1">
    <location>
        <begin position="174"/>
        <end position="185"/>
    </location>
</feature>
<sequence length="587" mass="62355">MQGRQNPLAGLKVPKIRPVALSLQPTTSFIAPPALQRQTITGGAFVSEQGRDRANQRKVTSGSAPFAPAKIPAKRIGVVVESAGTPTPKRHRIKPTQPLQASDSAVSAAETYPVRLLAKEHARKNWESLHITPKPLCPPAPSDILARPCTPSTAPCAQAAQSAAAAPKLPAAGSPNQAKDASRSSPSPPAKQKRKEAIHRSENEAETPRKAKLRKIEILEVKLPGSAQQDLCTADTVIGLEKGKSAPLFRSPSPEVAEGNSANCDREETYAKSSASWSPSDPSPSTKEHIHAKLSTSIKREEDCTSCAAYIKSLEVEFQVYTAVLRKEGVYADFFSLLAELHQQMLETGQELLRSASRSHIYQPIRRGSTALVCKAHSLGTTPPAGAWNAGGFGRDGFTADGRNYDGSAIVFATASGGFPFADFAAPCAGLDRKGYSANGQYALDKDGYDAQNRNLQNFDRQGFSPEARSSRLFSHDLRPPLSRLPFLSGPADPHCPFFSSQDSTPKFTAATASTPPGLNRTGIHRNGNGCTSTSSDSSSSNPEDAAKLGLPPLEDKFGSLPFDTAAFLGTSIAAQFPAVGPTRSPA</sequence>
<feature type="region of interest" description="Disordered" evidence="1">
    <location>
        <begin position="84"/>
        <end position="106"/>
    </location>
</feature>
<comment type="caution">
    <text evidence="2">The sequence shown here is derived from an EMBL/GenBank/DDBJ whole genome shotgun (WGS) entry which is preliminary data.</text>
</comment>
<feature type="region of interest" description="Disordered" evidence="1">
    <location>
        <begin position="47"/>
        <end position="67"/>
    </location>
</feature>
<feature type="compositionally biased region" description="Low complexity" evidence="1">
    <location>
        <begin position="273"/>
        <end position="285"/>
    </location>
</feature>
<proteinExistence type="predicted"/>
<feature type="compositionally biased region" description="Basic and acidic residues" evidence="1">
    <location>
        <begin position="198"/>
        <end position="210"/>
    </location>
</feature>
<accession>A0A9P6W4N6</accession>
<dbReference type="Proteomes" id="UP000777482">
    <property type="component" value="Unassembled WGS sequence"/>
</dbReference>
<feature type="region of interest" description="Disordered" evidence="1">
    <location>
        <begin position="507"/>
        <end position="554"/>
    </location>
</feature>
<protein>
    <submittedName>
        <fullName evidence="2">Uncharacterized protein</fullName>
    </submittedName>
</protein>
<dbReference type="EMBL" id="PUHQ01000014">
    <property type="protein sequence ID" value="KAG0664456.1"/>
    <property type="molecule type" value="Genomic_DNA"/>
</dbReference>